<evidence type="ECO:0000256" key="2">
    <source>
        <dbReference type="SAM" id="SignalP"/>
    </source>
</evidence>
<evidence type="ECO:0000313" key="3">
    <source>
        <dbReference type="EMBL" id="KAK9750815.1"/>
    </source>
</evidence>
<keyword evidence="2" id="KW-0732">Signal</keyword>
<feature type="signal peptide" evidence="2">
    <location>
        <begin position="1"/>
        <end position="21"/>
    </location>
</feature>
<keyword evidence="4" id="KW-1185">Reference proteome</keyword>
<feature type="chain" id="PRO_5043430182" evidence="2">
    <location>
        <begin position="22"/>
        <end position="75"/>
    </location>
</feature>
<feature type="region of interest" description="Disordered" evidence="1">
    <location>
        <begin position="55"/>
        <end position="75"/>
    </location>
</feature>
<gene>
    <name evidence="3" type="ORF">RND81_02G223900</name>
</gene>
<protein>
    <submittedName>
        <fullName evidence="3">Uncharacterized protein</fullName>
    </submittedName>
</protein>
<evidence type="ECO:0000256" key="1">
    <source>
        <dbReference type="SAM" id="MobiDB-lite"/>
    </source>
</evidence>
<name>A0AAW1MPI0_SAPOF</name>
<dbReference type="AlphaFoldDB" id="A0AAW1MPI0"/>
<dbReference type="EMBL" id="JBDFQZ010000002">
    <property type="protein sequence ID" value="KAK9750815.1"/>
    <property type="molecule type" value="Genomic_DNA"/>
</dbReference>
<evidence type="ECO:0000313" key="4">
    <source>
        <dbReference type="Proteomes" id="UP001443914"/>
    </source>
</evidence>
<accession>A0AAW1MPI0</accession>
<organism evidence="3 4">
    <name type="scientific">Saponaria officinalis</name>
    <name type="common">Common soapwort</name>
    <name type="synonym">Lychnis saponaria</name>
    <dbReference type="NCBI Taxonomy" id="3572"/>
    <lineage>
        <taxon>Eukaryota</taxon>
        <taxon>Viridiplantae</taxon>
        <taxon>Streptophyta</taxon>
        <taxon>Embryophyta</taxon>
        <taxon>Tracheophyta</taxon>
        <taxon>Spermatophyta</taxon>
        <taxon>Magnoliopsida</taxon>
        <taxon>eudicotyledons</taxon>
        <taxon>Gunneridae</taxon>
        <taxon>Pentapetalae</taxon>
        <taxon>Caryophyllales</taxon>
        <taxon>Caryophyllaceae</taxon>
        <taxon>Caryophylleae</taxon>
        <taxon>Saponaria</taxon>
    </lineage>
</organism>
<proteinExistence type="predicted"/>
<reference evidence="3" key="1">
    <citation type="submission" date="2024-03" db="EMBL/GenBank/DDBJ databases">
        <title>WGS assembly of Saponaria officinalis var. Norfolk2.</title>
        <authorList>
            <person name="Jenkins J."/>
            <person name="Shu S."/>
            <person name="Grimwood J."/>
            <person name="Barry K."/>
            <person name="Goodstein D."/>
            <person name="Schmutz J."/>
            <person name="Leebens-Mack J."/>
            <person name="Osbourn A."/>
        </authorList>
    </citation>
    <scope>NUCLEOTIDE SEQUENCE [LARGE SCALE GENOMIC DNA]</scope>
    <source>
        <strain evidence="3">JIC</strain>
    </source>
</reference>
<sequence length="75" mass="8142">MGTAINATLLTFLLVMAIGSSQYSAVAQQCSSTYDCRLTQCPCIDGHCQPNCHSTRNSGHKTSFPAKQDERIHVP</sequence>
<comment type="caution">
    <text evidence="3">The sequence shown here is derived from an EMBL/GenBank/DDBJ whole genome shotgun (WGS) entry which is preliminary data.</text>
</comment>
<dbReference type="Proteomes" id="UP001443914">
    <property type="component" value="Unassembled WGS sequence"/>
</dbReference>